<comment type="caution">
    <text evidence="1">The sequence shown here is derived from an EMBL/GenBank/DDBJ whole genome shotgun (WGS) entry which is preliminary data.</text>
</comment>
<dbReference type="EMBL" id="BPLR01003333">
    <property type="protein sequence ID" value="GIX83451.1"/>
    <property type="molecule type" value="Genomic_DNA"/>
</dbReference>
<dbReference type="AlphaFoldDB" id="A0AAV4NHL6"/>
<sequence>MGSWLKEVEAAYFCDGAPVAECIPEVPPKPKFLLGKRPRADICAVVNKAVSQAKAKNHASCAFELRASSNWESINSEDARDTLTVSDGQRKRRASDIFAYRASRNRFACPEWGKQIAIRGAFLCLIAFILVGDADLSRWTDFKSCSTSDRK</sequence>
<evidence type="ECO:0000313" key="1">
    <source>
        <dbReference type="EMBL" id="GIX83451.1"/>
    </source>
</evidence>
<keyword evidence="2" id="KW-1185">Reference proteome</keyword>
<gene>
    <name evidence="1" type="ORF">CEXT_661071</name>
</gene>
<protein>
    <submittedName>
        <fullName evidence="1">Uncharacterized protein</fullName>
    </submittedName>
</protein>
<evidence type="ECO:0000313" key="2">
    <source>
        <dbReference type="Proteomes" id="UP001054945"/>
    </source>
</evidence>
<reference evidence="1 2" key="1">
    <citation type="submission" date="2021-06" db="EMBL/GenBank/DDBJ databases">
        <title>Caerostris extrusa draft genome.</title>
        <authorList>
            <person name="Kono N."/>
            <person name="Arakawa K."/>
        </authorList>
    </citation>
    <scope>NUCLEOTIDE SEQUENCE [LARGE SCALE GENOMIC DNA]</scope>
</reference>
<proteinExistence type="predicted"/>
<name>A0AAV4NHL6_CAEEX</name>
<organism evidence="1 2">
    <name type="scientific">Caerostris extrusa</name>
    <name type="common">Bark spider</name>
    <name type="synonym">Caerostris bankana</name>
    <dbReference type="NCBI Taxonomy" id="172846"/>
    <lineage>
        <taxon>Eukaryota</taxon>
        <taxon>Metazoa</taxon>
        <taxon>Ecdysozoa</taxon>
        <taxon>Arthropoda</taxon>
        <taxon>Chelicerata</taxon>
        <taxon>Arachnida</taxon>
        <taxon>Araneae</taxon>
        <taxon>Araneomorphae</taxon>
        <taxon>Entelegynae</taxon>
        <taxon>Araneoidea</taxon>
        <taxon>Araneidae</taxon>
        <taxon>Caerostris</taxon>
    </lineage>
</organism>
<accession>A0AAV4NHL6</accession>
<dbReference type="Proteomes" id="UP001054945">
    <property type="component" value="Unassembled WGS sequence"/>
</dbReference>